<gene>
    <name evidence="4" type="ORF">U27_03137</name>
</gene>
<keyword evidence="3" id="KW-0472">Membrane</keyword>
<protein>
    <submittedName>
        <fullName evidence="4">Chromosome segregation ATPases</fullName>
    </submittedName>
</protein>
<evidence type="ECO:0000256" key="3">
    <source>
        <dbReference type="SAM" id="Phobius"/>
    </source>
</evidence>
<feature type="compositionally biased region" description="Polar residues" evidence="2">
    <location>
        <begin position="564"/>
        <end position="578"/>
    </location>
</feature>
<feature type="coiled-coil region" evidence="1">
    <location>
        <begin position="156"/>
        <end position="247"/>
    </location>
</feature>
<feature type="coiled-coil region" evidence="1">
    <location>
        <begin position="309"/>
        <end position="346"/>
    </location>
</feature>
<keyword evidence="3" id="KW-1133">Transmembrane helix</keyword>
<reference evidence="4 5" key="1">
    <citation type="journal article" date="2015" name="PeerJ">
        <title>First genomic representation of candidate bacterial phylum KSB3 points to enhanced environmental sensing as a trigger of wastewater bulking.</title>
        <authorList>
            <person name="Sekiguchi Y."/>
            <person name="Ohashi A."/>
            <person name="Parks D.H."/>
            <person name="Yamauchi T."/>
            <person name="Tyson G.W."/>
            <person name="Hugenholtz P."/>
        </authorList>
    </citation>
    <scope>NUCLEOTIDE SEQUENCE [LARGE SCALE GENOMIC DNA]</scope>
</reference>
<evidence type="ECO:0000256" key="2">
    <source>
        <dbReference type="SAM" id="MobiDB-lite"/>
    </source>
</evidence>
<feature type="transmembrane region" description="Helical" evidence="3">
    <location>
        <begin position="423"/>
        <end position="444"/>
    </location>
</feature>
<dbReference type="EMBL" id="DF820464">
    <property type="protein sequence ID" value="GAK56175.1"/>
    <property type="molecule type" value="Genomic_DNA"/>
</dbReference>
<evidence type="ECO:0000313" key="4">
    <source>
        <dbReference type="EMBL" id="GAK56175.1"/>
    </source>
</evidence>
<evidence type="ECO:0000313" key="5">
    <source>
        <dbReference type="Proteomes" id="UP000030661"/>
    </source>
</evidence>
<name>A0A081BV20_VECG1</name>
<feature type="coiled-coil region" evidence="1">
    <location>
        <begin position="36"/>
        <end position="130"/>
    </location>
</feature>
<sequence>MNEHTPQHSRGDQKKHALEEKLRDHIQREFSLGEKVISLLKQKKELEANLQQQQQQRDLLERNLEEILKGKEAFEQKFLAIQQELQEQQQRLRSRSHLILENEENSRHTLKELRQKIALLEKQLGAVDQQKVETQKRLLHQIRHLRQKEREQSQQLHKTSRQRDVIEKRLHELAQNYQHLSQSYQQEKQEHERQLDLLFREQVHQESQVEQLLEQYKQNEEKLQQEITELKISKTQLEDQLAHMKQQAILVSKEQEADLLRVVEKQQIYIEEFREKAHQRSTILRTENETLRKEMESMLDSQEKMKWENQMLETSLKGLQADLAEYIQLQKRFEEVQREKETFEEKFHRKIQFLQEPHEEAEQALSAQELPESQSKLPVEEQRQNGQKSKKRVLPDTDKEKRSFKSRLLQWFSFSHDKLLNTIMVIIALILAIQILCLIPWQYLGLSFHSRREEVKITPQAQLSRLGDQPEESIVFAPVETEAEKTDPMPVVREKRQTMLAKTNGDGGAGEDSTLALPSIASEKTRSPDTPPTPRPLEQTPFTRPRPTNIIVKLLPEQIHRFPPQTTMPLPTSENNSILRRYYKQKSASSNL</sequence>
<feature type="region of interest" description="Disordered" evidence="2">
    <location>
        <begin position="520"/>
        <end position="548"/>
    </location>
</feature>
<keyword evidence="3" id="KW-0812">Transmembrane</keyword>
<proteinExistence type="predicted"/>
<accession>A0A081BV20</accession>
<dbReference type="AlphaFoldDB" id="A0A081BV20"/>
<organism evidence="4 5">
    <name type="scientific">Vecturithrix granuli</name>
    <dbReference type="NCBI Taxonomy" id="1499967"/>
    <lineage>
        <taxon>Bacteria</taxon>
        <taxon>Candidatus Moduliflexota</taxon>
        <taxon>Candidatus Vecturitrichia</taxon>
        <taxon>Candidatus Vecturitrichales</taxon>
        <taxon>Candidatus Vecturitrichaceae</taxon>
        <taxon>Candidatus Vecturithrix</taxon>
    </lineage>
</organism>
<evidence type="ECO:0000256" key="1">
    <source>
        <dbReference type="SAM" id="Coils"/>
    </source>
</evidence>
<feature type="region of interest" description="Disordered" evidence="2">
    <location>
        <begin position="1"/>
        <end position="21"/>
    </location>
</feature>
<dbReference type="HOGENOM" id="CLU_460545_0_0_0"/>
<dbReference type="Proteomes" id="UP000030661">
    <property type="component" value="Unassembled WGS sequence"/>
</dbReference>
<feature type="compositionally biased region" description="Low complexity" evidence="2">
    <location>
        <begin position="363"/>
        <end position="372"/>
    </location>
</feature>
<dbReference type="STRING" id="1499967.U27_03137"/>
<feature type="region of interest" description="Disordered" evidence="2">
    <location>
        <begin position="562"/>
        <end position="592"/>
    </location>
</feature>
<keyword evidence="1" id="KW-0175">Coiled coil</keyword>
<feature type="region of interest" description="Disordered" evidence="2">
    <location>
        <begin position="362"/>
        <end position="398"/>
    </location>
</feature>
<keyword evidence="5" id="KW-1185">Reference proteome</keyword>